<dbReference type="GO" id="GO:0042026">
    <property type="term" value="P:protein refolding"/>
    <property type="evidence" value="ECO:0007669"/>
    <property type="project" value="TreeGrafter"/>
</dbReference>
<dbReference type="Proteomes" id="UP000586918">
    <property type="component" value="Unassembled WGS sequence"/>
</dbReference>
<organism evidence="4 5">
    <name type="scientific">Pseudonocardia bannensis</name>
    <dbReference type="NCBI Taxonomy" id="630973"/>
    <lineage>
        <taxon>Bacteria</taxon>
        <taxon>Bacillati</taxon>
        <taxon>Actinomycetota</taxon>
        <taxon>Actinomycetes</taxon>
        <taxon>Pseudonocardiales</taxon>
        <taxon>Pseudonocardiaceae</taxon>
        <taxon>Pseudonocardia</taxon>
    </lineage>
</organism>
<feature type="domain" description="J" evidence="3">
    <location>
        <begin position="4"/>
        <end position="68"/>
    </location>
</feature>
<evidence type="ECO:0000256" key="1">
    <source>
        <dbReference type="ARBA" id="ARBA00023186"/>
    </source>
</evidence>
<protein>
    <submittedName>
        <fullName evidence="4">DnaJ domain-containing protein</fullName>
    </submittedName>
</protein>
<dbReference type="InterPro" id="IPR036869">
    <property type="entry name" value="J_dom_sf"/>
</dbReference>
<dbReference type="EMBL" id="JAAXKZ010000046">
    <property type="protein sequence ID" value="NMH92723.1"/>
    <property type="molecule type" value="Genomic_DNA"/>
</dbReference>
<dbReference type="GO" id="GO:0005737">
    <property type="term" value="C:cytoplasm"/>
    <property type="evidence" value="ECO:0007669"/>
    <property type="project" value="TreeGrafter"/>
</dbReference>
<dbReference type="InterPro" id="IPR002939">
    <property type="entry name" value="DnaJ_C"/>
</dbReference>
<keyword evidence="5" id="KW-1185">Reference proteome</keyword>
<dbReference type="CDD" id="cd06257">
    <property type="entry name" value="DnaJ"/>
    <property type="match status" value="1"/>
</dbReference>
<feature type="compositionally biased region" description="Basic residues" evidence="2">
    <location>
        <begin position="351"/>
        <end position="362"/>
    </location>
</feature>
<feature type="compositionally biased region" description="Basic and acidic residues" evidence="2">
    <location>
        <begin position="326"/>
        <end position="346"/>
    </location>
</feature>
<accession>A0A848DJJ3</accession>
<evidence type="ECO:0000313" key="5">
    <source>
        <dbReference type="Proteomes" id="UP000586918"/>
    </source>
</evidence>
<evidence type="ECO:0000256" key="2">
    <source>
        <dbReference type="SAM" id="MobiDB-lite"/>
    </source>
</evidence>
<comment type="caution">
    <text evidence="4">The sequence shown here is derived from an EMBL/GenBank/DDBJ whole genome shotgun (WGS) entry which is preliminary data.</text>
</comment>
<dbReference type="RefSeq" id="WP_169413431.1">
    <property type="nucleotide sequence ID" value="NZ_JAAXKZ010000046.1"/>
</dbReference>
<feature type="compositionally biased region" description="Basic and acidic residues" evidence="2">
    <location>
        <begin position="280"/>
        <end position="292"/>
    </location>
</feature>
<dbReference type="Gene3D" id="1.10.287.110">
    <property type="entry name" value="DnaJ domain"/>
    <property type="match status" value="1"/>
</dbReference>
<dbReference type="PROSITE" id="PS50076">
    <property type="entry name" value="DNAJ_2"/>
    <property type="match status" value="1"/>
</dbReference>
<dbReference type="SUPFAM" id="SSF49493">
    <property type="entry name" value="HSP40/DnaJ peptide-binding domain"/>
    <property type="match status" value="2"/>
</dbReference>
<sequence length="376" mass="40399">MARDYYEVLGVSRDADASELQQAFRRLARQNHPDVNKDPAAEERFKEINEAYSVLEDPETRRKYDRFGENFRQVPDDWEERVGAGARAGGGFGGGYGGYGGGFRRGGGVRSGGYGAGFGGDRGYESYGGFEGVDLEDLLGGMFGRRGRTGPVAGADQEAELPLSVEEAYRGGRRQITLEGTSGPRNYTVNIPPGVTEGRRIRLAGEGGRGLNGGEPGDLYLIVKLQGHPKFKVKGRDITVDLLLAPWEAALGATVPVRTPGGETKVTVPAGSSTGRRLRLRGEGMPDQRGRPGDLYAEVKIVVPPRPPTDRERELWSELAATANFDPRRGDTTRGETTSTEDRPTGDGRGGGKRRGGHRGGGRRTTSDAGDSDDTT</sequence>
<dbReference type="Pfam" id="PF00226">
    <property type="entry name" value="DnaJ"/>
    <property type="match status" value="1"/>
</dbReference>
<keyword evidence="1" id="KW-0143">Chaperone</keyword>
<feature type="region of interest" description="Disordered" evidence="2">
    <location>
        <begin position="320"/>
        <end position="376"/>
    </location>
</feature>
<evidence type="ECO:0000313" key="4">
    <source>
        <dbReference type="EMBL" id="NMH92723.1"/>
    </source>
</evidence>
<dbReference type="InterPro" id="IPR018253">
    <property type="entry name" value="DnaJ_domain_CS"/>
</dbReference>
<dbReference type="SUPFAM" id="SSF46565">
    <property type="entry name" value="Chaperone J-domain"/>
    <property type="match status" value="1"/>
</dbReference>
<reference evidence="4 5" key="1">
    <citation type="submission" date="2020-04" db="EMBL/GenBank/DDBJ databases">
        <authorList>
            <person name="Klaysubun C."/>
            <person name="Duangmal K."/>
            <person name="Lipun K."/>
        </authorList>
    </citation>
    <scope>NUCLEOTIDE SEQUENCE [LARGE SCALE GENOMIC DNA]</scope>
    <source>
        <strain evidence="4 5">DSM 45300</strain>
    </source>
</reference>
<dbReference type="Pfam" id="PF01556">
    <property type="entry name" value="DnaJ_C"/>
    <property type="match status" value="1"/>
</dbReference>
<gene>
    <name evidence="4" type="ORF">HF519_14320</name>
</gene>
<feature type="region of interest" description="Disordered" evidence="2">
    <location>
        <begin position="256"/>
        <end position="293"/>
    </location>
</feature>
<dbReference type="PROSITE" id="PS00636">
    <property type="entry name" value="DNAJ_1"/>
    <property type="match status" value="1"/>
</dbReference>
<dbReference type="PRINTS" id="PR00625">
    <property type="entry name" value="JDOMAIN"/>
</dbReference>
<dbReference type="SMART" id="SM00271">
    <property type="entry name" value="DnaJ"/>
    <property type="match status" value="1"/>
</dbReference>
<dbReference type="Gene3D" id="2.60.260.20">
    <property type="entry name" value="Urease metallochaperone UreE, N-terminal domain"/>
    <property type="match status" value="2"/>
</dbReference>
<dbReference type="InterPro" id="IPR008971">
    <property type="entry name" value="HSP40/DnaJ_pept-bd"/>
</dbReference>
<dbReference type="CDD" id="cd10747">
    <property type="entry name" value="DnaJ_C"/>
    <property type="match status" value="1"/>
</dbReference>
<proteinExistence type="predicted"/>
<dbReference type="InterPro" id="IPR001623">
    <property type="entry name" value="DnaJ_domain"/>
</dbReference>
<dbReference type="PANTHER" id="PTHR43096:SF52">
    <property type="entry name" value="DNAJ HOMOLOG 1, MITOCHONDRIAL-RELATED"/>
    <property type="match status" value="1"/>
</dbReference>
<dbReference type="GO" id="GO:0051082">
    <property type="term" value="F:unfolded protein binding"/>
    <property type="evidence" value="ECO:0007669"/>
    <property type="project" value="InterPro"/>
</dbReference>
<dbReference type="PANTHER" id="PTHR43096">
    <property type="entry name" value="DNAJ HOMOLOG 1, MITOCHONDRIAL-RELATED"/>
    <property type="match status" value="1"/>
</dbReference>
<name>A0A848DJJ3_9PSEU</name>
<dbReference type="AlphaFoldDB" id="A0A848DJJ3"/>
<evidence type="ECO:0000259" key="3">
    <source>
        <dbReference type="PROSITE" id="PS50076"/>
    </source>
</evidence>